<dbReference type="AlphaFoldDB" id="G5JNA5"/>
<dbReference type="STRING" id="873449.STRCR_0142"/>
<feature type="compositionally biased region" description="Basic and acidic residues" evidence="1">
    <location>
        <begin position="171"/>
        <end position="183"/>
    </location>
</feature>
<feature type="compositionally biased region" description="Low complexity" evidence="1">
    <location>
        <begin position="57"/>
        <end position="71"/>
    </location>
</feature>
<keyword evidence="3" id="KW-1185">Reference proteome</keyword>
<reference evidence="2" key="1">
    <citation type="submission" date="2011-07" db="EMBL/GenBank/DDBJ databases">
        <authorList>
            <person name="Stanhope M.J."/>
            <person name="Durkin A.S."/>
            <person name="Hostetler J."/>
            <person name="Kim M."/>
            <person name="Radune D."/>
            <person name="Singh I."/>
            <person name="Town C.D."/>
        </authorList>
    </citation>
    <scope>NUCLEOTIDE SEQUENCE [LARGE SCALE GENOMIC DNA]</scope>
    <source>
        <strain evidence="2">HS-6</strain>
    </source>
</reference>
<organism evidence="2 3">
    <name type="scientific">Streptococcus criceti HS-6</name>
    <dbReference type="NCBI Taxonomy" id="873449"/>
    <lineage>
        <taxon>Bacteria</taxon>
        <taxon>Bacillati</taxon>
        <taxon>Bacillota</taxon>
        <taxon>Bacilli</taxon>
        <taxon>Lactobacillales</taxon>
        <taxon>Streptococcaceae</taxon>
        <taxon>Streptococcus</taxon>
    </lineage>
</organism>
<feature type="region of interest" description="Disordered" evidence="1">
    <location>
        <begin position="138"/>
        <end position="183"/>
    </location>
</feature>
<feature type="compositionally biased region" description="Low complexity" evidence="1">
    <location>
        <begin position="161"/>
        <end position="170"/>
    </location>
</feature>
<evidence type="ECO:0000313" key="3">
    <source>
        <dbReference type="Proteomes" id="UP000004322"/>
    </source>
</evidence>
<proteinExistence type="predicted"/>
<gene>
    <name evidence="2" type="ORF">STRCR_0142</name>
</gene>
<feature type="compositionally biased region" description="Polar residues" evidence="1">
    <location>
        <begin position="37"/>
        <end position="55"/>
    </location>
</feature>
<evidence type="ECO:0000256" key="1">
    <source>
        <dbReference type="SAM" id="MobiDB-lite"/>
    </source>
</evidence>
<accession>G5JNA5</accession>
<feature type="region of interest" description="Disordered" evidence="1">
    <location>
        <begin position="1"/>
        <end position="122"/>
    </location>
</feature>
<evidence type="ECO:0000313" key="2">
    <source>
        <dbReference type="EMBL" id="EHI74484.1"/>
    </source>
</evidence>
<sequence>MSQPANRSVELTVGQPVESYPINSGNGSPVSAVGTIPIQSASPVQAVSIPSNPQLVPSPTSVVSSVSSSSSKLDQAPVLSKPSSVSKQPSASSKPNPAKPPFLNVPDEEDDGVRMPTPEEARRWNEWMAQRLKEDKERFQAHYAKATSSQKTGAQSADQLTAAQKAYAKAQTKEEKRQASTDRLEELRQEKIALETKESDLGAKKIYVESQEEWFDSYKRKVSALLTLSYDFEEFSDSWTKHNRKLSMALETDRETLFKDRSQILGRLDDIDRERRRINITGEVSS</sequence>
<dbReference type="EMBL" id="AEUV02000002">
    <property type="protein sequence ID" value="EHI74484.1"/>
    <property type="molecule type" value="Genomic_DNA"/>
</dbReference>
<feature type="compositionally biased region" description="Low complexity" evidence="1">
    <location>
        <begin position="80"/>
        <end position="96"/>
    </location>
</feature>
<feature type="compositionally biased region" description="Polar residues" evidence="1">
    <location>
        <begin position="146"/>
        <end position="159"/>
    </location>
</feature>
<dbReference type="Proteomes" id="UP000004322">
    <property type="component" value="Unassembled WGS sequence"/>
</dbReference>
<protein>
    <submittedName>
        <fullName evidence="2">Uncharacterized protein</fullName>
    </submittedName>
</protein>
<name>G5JNA5_STRCG</name>
<comment type="caution">
    <text evidence="2">The sequence shown here is derived from an EMBL/GenBank/DDBJ whole genome shotgun (WGS) entry which is preliminary data.</text>
</comment>